<evidence type="ECO:0000313" key="1">
    <source>
        <dbReference type="EMBL" id="QGJ95861.1"/>
    </source>
</evidence>
<sequence>MIRCDYCGKQYPRQPHDTRCPAFPRLSHLEDEIVRTIQAHAAISLPVRRLIARQLIADGWRPR</sequence>
<dbReference type="KEGG" id="vg:63026930"/>
<dbReference type="RefSeq" id="YP_010002382.1">
    <property type="nucleotide sequence ID" value="NC_053243.1"/>
</dbReference>
<protein>
    <submittedName>
        <fullName evidence="1">Uncharacterized protein</fullName>
    </submittedName>
</protein>
<dbReference type="GeneID" id="63026930"/>
<keyword evidence="2" id="KW-1185">Reference proteome</keyword>
<evidence type="ECO:0000313" key="2">
    <source>
        <dbReference type="Proteomes" id="UP000425480"/>
    </source>
</evidence>
<dbReference type="EMBL" id="MN586047">
    <property type="protein sequence ID" value="QGJ95861.1"/>
    <property type="molecule type" value="Genomic_DNA"/>
</dbReference>
<name>A0A649VUB9_9CAUD</name>
<dbReference type="Proteomes" id="UP000425480">
    <property type="component" value="Segment"/>
</dbReference>
<proteinExistence type="predicted"/>
<organism evidence="1 2">
    <name type="scientific">Gordonia phage EMoore</name>
    <dbReference type="NCBI Taxonomy" id="2656534"/>
    <lineage>
        <taxon>Viruses</taxon>
        <taxon>Duplodnaviria</taxon>
        <taxon>Heunggongvirae</taxon>
        <taxon>Uroviricota</taxon>
        <taxon>Caudoviricetes</taxon>
        <taxon>Stackebrandtviridae</taxon>
        <taxon>Schenleyvirinae</taxon>
        <taxon>Leonardvirus</taxon>
        <taxon>Leonardvirus emoore</taxon>
    </lineage>
</organism>
<accession>A0A649VUB9</accession>
<reference evidence="1 2" key="1">
    <citation type="submission" date="2019-10" db="EMBL/GenBank/DDBJ databases">
        <authorList>
            <person name="Case Z.W."/>
            <person name="Garlena R.A."/>
            <person name="Russell D.A."/>
            <person name="Pope W.H."/>
            <person name="Jacobs-Sera D."/>
            <person name="Hatfull G.F."/>
        </authorList>
    </citation>
    <scope>NUCLEOTIDE SEQUENCE [LARGE SCALE GENOMIC DNA]</scope>
</reference>
<gene>
    <name evidence="1" type="primary">76</name>
    <name evidence="1" type="ORF">SEA_EMOORE_76</name>
</gene>